<evidence type="ECO:0000256" key="1">
    <source>
        <dbReference type="ARBA" id="ARBA00022505"/>
    </source>
</evidence>
<dbReference type="SMART" id="SM01008">
    <property type="entry name" value="Ald_Xan_dh_C"/>
    <property type="match status" value="1"/>
</dbReference>
<evidence type="ECO:0000313" key="4">
    <source>
        <dbReference type="EMBL" id="GAA4686498.1"/>
    </source>
</evidence>
<dbReference type="PANTHER" id="PTHR11908:SF132">
    <property type="entry name" value="ALDEHYDE OXIDASE 1-RELATED"/>
    <property type="match status" value="1"/>
</dbReference>
<proteinExistence type="predicted"/>
<evidence type="ECO:0000313" key="5">
    <source>
        <dbReference type="Proteomes" id="UP001500325"/>
    </source>
</evidence>
<dbReference type="InterPro" id="IPR046867">
    <property type="entry name" value="AldOxase/xan_DH_MoCoBD2"/>
</dbReference>
<keyword evidence="1" id="KW-0500">Molybdenum</keyword>
<dbReference type="SUPFAM" id="SSF56003">
    <property type="entry name" value="Molybdenum cofactor-binding domain"/>
    <property type="match status" value="1"/>
</dbReference>
<dbReference type="Proteomes" id="UP001500325">
    <property type="component" value="Unassembled WGS sequence"/>
</dbReference>
<gene>
    <name evidence="4" type="ORF">GCM10023215_22510</name>
</gene>
<protein>
    <submittedName>
        <fullName evidence="4">Xanthine dehydrogenase family protein molybdopterin-binding subunit</fullName>
    </submittedName>
</protein>
<comment type="caution">
    <text evidence="4">The sequence shown here is derived from an EMBL/GenBank/DDBJ whole genome shotgun (WGS) entry which is preliminary data.</text>
</comment>
<dbReference type="PANTHER" id="PTHR11908">
    <property type="entry name" value="XANTHINE DEHYDROGENASE"/>
    <property type="match status" value="1"/>
</dbReference>
<dbReference type="InterPro" id="IPR016208">
    <property type="entry name" value="Ald_Oxase/xanthine_DH-like"/>
</dbReference>
<dbReference type="InterPro" id="IPR000674">
    <property type="entry name" value="Ald_Oxase/Xan_DH_a/b"/>
</dbReference>
<dbReference type="Pfam" id="PF20256">
    <property type="entry name" value="MoCoBD_2"/>
    <property type="match status" value="2"/>
</dbReference>
<evidence type="ECO:0000256" key="2">
    <source>
        <dbReference type="ARBA" id="ARBA00023002"/>
    </source>
</evidence>
<dbReference type="Pfam" id="PF01315">
    <property type="entry name" value="Ald_Xan_dh_C"/>
    <property type="match status" value="1"/>
</dbReference>
<dbReference type="RefSeq" id="WP_345380301.1">
    <property type="nucleotide sequence ID" value="NZ_BAABIC010000006.1"/>
</dbReference>
<dbReference type="EMBL" id="BAABIC010000006">
    <property type="protein sequence ID" value="GAA4686498.1"/>
    <property type="molecule type" value="Genomic_DNA"/>
</dbReference>
<keyword evidence="2" id="KW-0560">Oxidoreductase</keyword>
<dbReference type="Gene3D" id="3.30.365.10">
    <property type="entry name" value="Aldehyde oxidase/xanthine dehydrogenase, molybdopterin binding domain"/>
    <property type="match status" value="4"/>
</dbReference>
<evidence type="ECO:0000259" key="3">
    <source>
        <dbReference type="SMART" id="SM01008"/>
    </source>
</evidence>
<dbReference type="InterPro" id="IPR008274">
    <property type="entry name" value="AldOxase/xan_DH_MoCoBD1"/>
</dbReference>
<accession>A0ABP8WBY2</accession>
<dbReference type="Pfam" id="PF02738">
    <property type="entry name" value="MoCoBD_1"/>
    <property type="match status" value="1"/>
</dbReference>
<sequence>MTATLEPRAIGRDLPRRDGGAKVRGTAVYADETPVADPFFCRIVQATVARGRVTGVDTAEAAALEGVVAVLTSGDAERLASTDDAELAVLQGDEVGFRGQIVAGVLAATDEVAREAADLVRVEYDAEETDAVLSPDRDDLYTPESVNPSYPSDTHDGDMAAAMAEAPVTVEQTYTTPMLHNNPMEPHATTALWEPGPDGQDGHLTLWDSTQGVHPVRQTVTQIFGLEAAQVRVVCPYVGGGFGSKGNPHPNVIMAAMAARTVPGRPVRLALTRQQLFSLAGYRTPTIQRMQLAADRDGRLRGIAIDVVEQTSRIKEFAEQTGVPTRNMYAAPNRRTTHRLAALDVPVPSWMRAPGECPGMFGPEVAMDELAAELGLDPVELRIRNEPEVAPESGKPYSSRNLVACLREGAERFGWAGRDHRPGLRREAGWWVGTGVAASVYPTMRMPKSTATLTYDGGRYIGRIGAADLGTGAWTVLPQIAADALGVPVEDVDVLIGDTDHPEASVAGGSSGTTTWGSALVEAAREFRDKYGADPQDGDAAEGSVNPNAAGEDYEMSAFGAQFAEVRVHADTGEIRVPRLYGVFAAGRIVNPRTARSQLLGGMTMGLGMALHEQSLLDPRTGHVVNHDLAEYHVPANADVDDLQAHWLDEHDPHVNAMGSKGIGEIGIVGTAAAVANAAWHATGVRVRDLPVTLDRVLPGR</sequence>
<feature type="domain" description="Aldehyde oxidase/xanthine dehydrogenase a/b hammerhead" evidence="3">
    <location>
        <begin position="24"/>
        <end position="128"/>
    </location>
</feature>
<dbReference type="InterPro" id="IPR036856">
    <property type="entry name" value="Ald_Oxase/Xan_DH_a/b_sf"/>
</dbReference>
<name>A0ABP8WBY2_9PSEU</name>
<dbReference type="InterPro" id="IPR037165">
    <property type="entry name" value="AldOxase/xan_DH_Mopterin-bd_sf"/>
</dbReference>
<organism evidence="4 5">
    <name type="scientific">Pseudonocardia yuanmonensis</name>
    <dbReference type="NCBI Taxonomy" id="1095914"/>
    <lineage>
        <taxon>Bacteria</taxon>
        <taxon>Bacillati</taxon>
        <taxon>Actinomycetota</taxon>
        <taxon>Actinomycetes</taxon>
        <taxon>Pseudonocardiales</taxon>
        <taxon>Pseudonocardiaceae</taxon>
        <taxon>Pseudonocardia</taxon>
    </lineage>
</organism>
<reference evidence="5" key="1">
    <citation type="journal article" date="2019" name="Int. J. Syst. Evol. Microbiol.">
        <title>The Global Catalogue of Microorganisms (GCM) 10K type strain sequencing project: providing services to taxonomists for standard genome sequencing and annotation.</title>
        <authorList>
            <consortium name="The Broad Institute Genomics Platform"/>
            <consortium name="The Broad Institute Genome Sequencing Center for Infectious Disease"/>
            <person name="Wu L."/>
            <person name="Ma J."/>
        </authorList>
    </citation>
    <scope>NUCLEOTIDE SEQUENCE [LARGE SCALE GENOMIC DNA]</scope>
    <source>
        <strain evidence="5">JCM 18055</strain>
    </source>
</reference>
<dbReference type="SUPFAM" id="SSF54665">
    <property type="entry name" value="CO dehydrogenase molybdoprotein N-domain-like"/>
    <property type="match status" value="1"/>
</dbReference>
<keyword evidence="5" id="KW-1185">Reference proteome</keyword>
<dbReference type="Gene3D" id="3.90.1170.50">
    <property type="entry name" value="Aldehyde oxidase/xanthine dehydrogenase, a/b hammerhead"/>
    <property type="match status" value="1"/>
</dbReference>